<organism evidence="4 5">
    <name type="scientific">Aphanomyces stellatus</name>
    <dbReference type="NCBI Taxonomy" id="120398"/>
    <lineage>
        <taxon>Eukaryota</taxon>
        <taxon>Sar</taxon>
        <taxon>Stramenopiles</taxon>
        <taxon>Oomycota</taxon>
        <taxon>Saprolegniomycetes</taxon>
        <taxon>Saprolegniales</taxon>
        <taxon>Verrucalvaceae</taxon>
        <taxon>Aphanomyces</taxon>
    </lineage>
</organism>
<dbReference type="EMBL" id="VJMH01000176">
    <property type="protein sequence ID" value="KAF0718151.1"/>
    <property type="molecule type" value="Genomic_DNA"/>
</dbReference>
<accession>A0A485KAH6</accession>
<evidence type="ECO:0000256" key="1">
    <source>
        <dbReference type="SAM" id="MobiDB-lite"/>
    </source>
</evidence>
<keyword evidence="2" id="KW-0812">Transmembrane</keyword>
<gene>
    <name evidence="4" type="primary">Aste57867_1862</name>
    <name evidence="3" type="ORF">As57867_001860</name>
    <name evidence="4" type="ORF">ASTE57867_1862</name>
</gene>
<reference evidence="3" key="2">
    <citation type="submission" date="2019-06" db="EMBL/GenBank/DDBJ databases">
        <title>Genomics analysis of Aphanomyces spp. identifies a new class of oomycete effector associated with host adaptation.</title>
        <authorList>
            <person name="Gaulin E."/>
        </authorList>
    </citation>
    <scope>NUCLEOTIDE SEQUENCE</scope>
    <source>
        <strain evidence="3">CBS 578.67</strain>
    </source>
</reference>
<evidence type="ECO:0000313" key="5">
    <source>
        <dbReference type="Proteomes" id="UP000332933"/>
    </source>
</evidence>
<feature type="transmembrane region" description="Helical" evidence="2">
    <location>
        <begin position="336"/>
        <end position="358"/>
    </location>
</feature>
<evidence type="ECO:0000313" key="3">
    <source>
        <dbReference type="EMBL" id="KAF0718151.1"/>
    </source>
</evidence>
<feature type="compositionally biased region" description="Polar residues" evidence="1">
    <location>
        <begin position="567"/>
        <end position="597"/>
    </location>
</feature>
<sequence length="731" mass="81815">MWTVCQARHMRQLRKAWMNLSRVGSCVAALAILYSEVLASMGNKHLLFGVSGDHEVTNAYKSVNMPSFLSAIEAAPDTSQTMFESLSSPFNNHTTLPPSVVVAYLDTSGVMTNTCLPPVLAADYLYDKEYIQLLLEYTLANLANASTTAPRMPDPTNVFVIVDCSFDGRVLGDTTVVKVYLFDKGLTTVSTLLVQTMSISRPSLHLLKTGGVAMISTTPLAALRVNPTTEAVTSAQDATYVMSVGFSFPYDWHYFEWITLDELIPATGQWQATVVSTGERFTFAGTTGTFRDSPFIQGNFDYYYWQLPPDPIAFLTSIQYYDVFVFKDQWGWFRCFLGLGIGFNIGINTVVALLVMVHRWHTKHKIWVPDLYPSIQQRAYVRAILLLVDCLINNWWYPYTFAMNQGSYRTNWGGTLDLEEIPRADGLMICLAITYGAARLVHVRVELFIVVAVYAACYYNRFTIINRYGVCVDRANAIIQDNYFGNILPGNGGMDLWAYREEVQVHLAVIANELTWLMVAVGFSLSYTIAVKCLSMRHEIASTMSWPWSSNSNSRASTFTKIKVTATGDSNPNPRACTSTKIKGATTGDSTPATSQETSKHWSRRSILYETLSLAETENTQVERSVGVIVSHMTGFVAATKDYVIHRTTTQPEFVSPSGVWLLGYVIVHDRLLVGINDFVFLLANIVCQRTLVRIYGFELQGDMVSTHKQQIYPHDISVLELSHVSLKKLR</sequence>
<proteinExistence type="predicted"/>
<name>A0A485KAH6_9STRA</name>
<keyword evidence="2" id="KW-1133">Transmembrane helix</keyword>
<feature type="transmembrane region" description="Helical" evidence="2">
    <location>
        <begin position="379"/>
        <end position="397"/>
    </location>
</feature>
<evidence type="ECO:0000256" key="2">
    <source>
        <dbReference type="SAM" id="Phobius"/>
    </source>
</evidence>
<keyword evidence="5" id="KW-1185">Reference proteome</keyword>
<keyword evidence="2" id="KW-0472">Membrane</keyword>
<dbReference type="EMBL" id="CAADRA010000176">
    <property type="protein sequence ID" value="VFT79069.1"/>
    <property type="molecule type" value="Genomic_DNA"/>
</dbReference>
<protein>
    <submittedName>
        <fullName evidence="4">Aste57867_1862 protein</fullName>
    </submittedName>
</protein>
<dbReference type="Proteomes" id="UP000332933">
    <property type="component" value="Unassembled WGS sequence"/>
</dbReference>
<feature type="region of interest" description="Disordered" evidence="1">
    <location>
        <begin position="565"/>
        <end position="599"/>
    </location>
</feature>
<feature type="transmembrane region" description="Helical" evidence="2">
    <location>
        <begin position="514"/>
        <end position="534"/>
    </location>
</feature>
<dbReference type="AlphaFoldDB" id="A0A485KAH6"/>
<dbReference type="OrthoDB" id="60662at2759"/>
<evidence type="ECO:0000313" key="4">
    <source>
        <dbReference type="EMBL" id="VFT79069.1"/>
    </source>
</evidence>
<reference evidence="4 5" key="1">
    <citation type="submission" date="2019-03" db="EMBL/GenBank/DDBJ databases">
        <authorList>
            <person name="Gaulin E."/>
            <person name="Dumas B."/>
        </authorList>
    </citation>
    <scope>NUCLEOTIDE SEQUENCE [LARGE SCALE GENOMIC DNA]</scope>
    <source>
        <strain evidence="4">CBS 568.67</strain>
    </source>
</reference>